<dbReference type="GO" id="GO:0003676">
    <property type="term" value="F:nucleic acid binding"/>
    <property type="evidence" value="ECO:0007669"/>
    <property type="project" value="InterPro"/>
</dbReference>
<accession>A0A4Y2EH99</accession>
<dbReference type="Pfam" id="PF17921">
    <property type="entry name" value="Integrase_H2C2"/>
    <property type="match status" value="1"/>
</dbReference>
<dbReference type="PANTHER" id="PTHR47331:SF2">
    <property type="match status" value="1"/>
</dbReference>
<dbReference type="InterPro" id="IPR036397">
    <property type="entry name" value="RNaseH_sf"/>
</dbReference>
<proteinExistence type="predicted"/>
<dbReference type="OrthoDB" id="8057423at2759"/>
<dbReference type="GO" id="GO:0071897">
    <property type="term" value="P:DNA biosynthetic process"/>
    <property type="evidence" value="ECO:0007669"/>
    <property type="project" value="UniProtKB-ARBA"/>
</dbReference>
<dbReference type="AlphaFoldDB" id="A0A4Y2EH99"/>
<dbReference type="InterPro" id="IPR040676">
    <property type="entry name" value="DUF5641"/>
</dbReference>
<dbReference type="Pfam" id="PF05380">
    <property type="entry name" value="Peptidase_A17"/>
    <property type="match status" value="1"/>
</dbReference>
<keyword evidence="4" id="KW-1185">Reference proteome</keyword>
<evidence type="ECO:0000313" key="3">
    <source>
        <dbReference type="EMBL" id="GBM28191.1"/>
    </source>
</evidence>
<dbReference type="InterPro" id="IPR008042">
    <property type="entry name" value="Retrotrans_Pao"/>
</dbReference>
<name>A0A4Y2EH99_ARAVE</name>
<dbReference type="SUPFAM" id="SSF56672">
    <property type="entry name" value="DNA/RNA polymerases"/>
    <property type="match status" value="1"/>
</dbReference>
<dbReference type="PANTHER" id="PTHR47331">
    <property type="entry name" value="PHD-TYPE DOMAIN-CONTAINING PROTEIN"/>
    <property type="match status" value="1"/>
</dbReference>
<comment type="caution">
    <text evidence="3">The sequence shown here is derived from an EMBL/GenBank/DDBJ whole genome shotgun (WGS) entry which is preliminary data.</text>
</comment>
<dbReference type="GO" id="GO:0042575">
    <property type="term" value="C:DNA polymerase complex"/>
    <property type="evidence" value="ECO:0007669"/>
    <property type="project" value="UniProtKB-ARBA"/>
</dbReference>
<feature type="domain" description="DUF5641" evidence="2">
    <location>
        <begin position="717"/>
        <end position="810"/>
    </location>
</feature>
<dbReference type="Pfam" id="PF18701">
    <property type="entry name" value="DUF5641"/>
    <property type="match status" value="1"/>
</dbReference>
<gene>
    <name evidence="3" type="ORF">AVEN_36138_1</name>
</gene>
<dbReference type="SUPFAM" id="SSF53098">
    <property type="entry name" value="Ribonuclease H-like"/>
    <property type="match status" value="1"/>
</dbReference>
<sequence>MQDYIDKNQVEISPETPVNESRTFYLPHHVVKKQKNNNAKYRIVFDGSSHSPGHPSLNELTLSEEDRDATRFLWFRTEKDADGKTHLLNDILIYRFSRLPFGLSPSPFLLSASLRELVSKNSDTYPLAAKQLEGNIFMDDFVMGVFTEDEASALYSEVKNLMALISLPLAKWATNSQRLRGKWQEENAEFKAITEVLGVKWNTDEDTYQMSDKDINQNLLKPATKRLLLKSVAKFYDPLGLFAPTILVGKILFPDTWLNGVQWDEILPQNIAKQWNKWISELSSLNDIGSQNPADHISRGISPTVLSSLDIWWGGPDWLSQHPDNWPTESDSLKEISQCTAEARKTKVQPLCTATFQPVINASYFSSYTRLLRVTAWILRFLNNCKSKHRLFQELTSDEIEKAKDYWVLVVQKQCFPVEIKTLEKSMPLPAKSKIDRFNPFLQENHLRLGGRLQFAQVTSEEKHPLLLDGSHHFVQLLIRHTHVRLHHLGVSIVLSELRSNYWILRGREAIKRVIHRCLPCRLSKAPRGTQIEAPLPADRVTPCILFSTTGIDFAGPLYVRNSKSLDTAYIALFTCSTTRALHIELVSDLTTDKFLVALQRFVGRRGLPHTIYTDNATTYHAANRELISLWNSLASTKVQQFYAINENRGLGRALLDEESLQTALIGIEAALNSRPLVYEQENDSDEILTPAHFLTGKKLTLVPSDPEQKIRNLSRNYRIQQDLLDTFWRKWSREYLLQLSTFHQVHNSGKSSHVREGDVVLLHENVTPRHMWKRARVYKLIKGRDGRVRSCALRLGGKELTRPIQLVIPLEVDQGGEDVRFEDNN</sequence>
<dbReference type="Proteomes" id="UP000499080">
    <property type="component" value="Unassembled WGS sequence"/>
</dbReference>
<evidence type="ECO:0000259" key="1">
    <source>
        <dbReference type="Pfam" id="PF17921"/>
    </source>
</evidence>
<evidence type="ECO:0008006" key="5">
    <source>
        <dbReference type="Google" id="ProtNLM"/>
    </source>
</evidence>
<dbReference type="InterPro" id="IPR043502">
    <property type="entry name" value="DNA/RNA_pol_sf"/>
</dbReference>
<dbReference type="InterPro" id="IPR041588">
    <property type="entry name" value="Integrase_H2C2"/>
</dbReference>
<evidence type="ECO:0000259" key="2">
    <source>
        <dbReference type="Pfam" id="PF18701"/>
    </source>
</evidence>
<dbReference type="EMBL" id="BGPR01000605">
    <property type="protein sequence ID" value="GBM28191.1"/>
    <property type="molecule type" value="Genomic_DNA"/>
</dbReference>
<dbReference type="Gene3D" id="3.30.420.10">
    <property type="entry name" value="Ribonuclease H-like superfamily/Ribonuclease H"/>
    <property type="match status" value="1"/>
</dbReference>
<feature type="domain" description="Integrase zinc-binding" evidence="1">
    <location>
        <begin position="474"/>
        <end position="526"/>
    </location>
</feature>
<reference evidence="3 4" key="1">
    <citation type="journal article" date="2019" name="Sci. Rep.">
        <title>Orb-weaving spider Araneus ventricosus genome elucidates the spidroin gene catalogue.</title>
        <authorList>
            <person name="Kono N."/>
            <person name="Nakamura H."/>
            <person name="Ohtoshi R."/>
            <person name="Moran D.A.P."/>
            <person name="Shinohara A."/>
            <person name="Yoshida Y."/>
            <person name="Fujiwara M."/>
            <person name="Mori M."/>
            <person name="Tomita M."/>
            <person name="Arakawa K."/>
        </authorList>
    </citation>
    <scope>NUCLEOTIDE SEQUENCE [LARGE SCALE GENOMIC DNA]</scope>
</reference>
<organism evidence="3 4">
    <name type="scientific">Araneus ventricosus</name>
    <name type="common">Orbweaver spider</name>
    <name type="synonym">Epeira ventricosa</name>
    <dbReference type="NCBI Taxonomy" id="182803"/>
    <lineage>
        <taxon>Eukaryota</taxon>
        <taxon>Metazoa</taxon>
        <taxon>Ecdysozoa</taxon>
        <taxon>Arthropoda</taxon>
        <taxon>Chelicerata</taxon>
        <taxon>Arachnida</taxon>
        <taxon>Araneae</taxon>
        <taxon>Araneomorphae</taxon>
        <taxon>Entelegynae</taxon>
        <taxon>Araneoidea</taxon>
        <taxon>Araneidae</taxon>
        <taxon>Araneus</taxon>
    </lineage>
</organism>
<dbReference type="InterPro" id="IPR012337">
    <property type="entry name" value="RNaseH-like_sf"/>
</dbReference>
<evidence type="ECO:0000313" key="4">
    <source>
        <dbReference type="Proteomes" id="UP000499080"/>
    </source>
</evidence>
<protein>
    <recommendedName>
        <fullName evidence="5">Integrase catalytic domain-containing protein</fullName>
    </recommendedName>
</protein>